<dbReference type="Pfam" id="PF00005">
    <property type="entry name" value="ABC_tran"/>
    <property type="match status" value="1"/>
</dbReference>
<gene>
    <name evidence="12" type="ORF">SAMN05421659_104258</name>
</gene>
<keyword evidence="8 10" id="KW-0472">Membrane</keyword>
<evidence type="ECO:0000313" key="12">
    <source>
        <dbReference type="EMBL" id="SEW10759.1"/>
    </source>
</evidence>
<dbReference type="GO" id="GO:0005524">
    <property type="term" value="F:ATP binding"/>
    <property type="evidence" value="ECO:0007669"/>
    <property type="project" value="UniProtKB-KW"/>
</dbReference>
<dbReference type="PROSITE" id="PS00211">
    <property type="entry name" value="ABC_TRANSPORTER_1"/>
    <property type="match status" value="1"/>
</dbReference>
<keyword evidence="13" id="KW-1185">Reference proteome</keyword>
<keyword evidence="6" id="KW-0067">ATP-binding</keyword>
<keyword evidence="5" id="KW-0547">Nucleotide-binding</keyword>
<feature type="transmembrane region" description="Helical" evidence="10">
    <location>
        <begin position="789"/>
        <end position="812"/>
    </location>
</feature>
<keyword evidence="4 10" id="KW-0812">Transmembrane</keyword>
<evidence type="ECO:0000256" key="1">
    <source>
        <dbReference type="ARBA" id="ARBA00004429"/>
    </source>
</evidence>
<dbReference type="SUPFAM" id="SSF52540">
    <property type="entry name" value="P-loop containing nucleoside triphosphate hydrolases"/>
    <property type="match status" value="1"/>
</dbReference>
<dbReference type="SMART" id="SM00382">
    <property type="entry name" value="AAA"/>
    <property type="match status" value="1"/>
</dbReference>
<dbReference type="OrthoDB" id="383748at2"/>
<organism evidence="12 13">
    <name type="scientific">[Clostridium] fimetarium</name>
    <dbReference type="NCBI Taxonomy" id="99656"/>
    <lineage>
        <taxon>Bacteria</taxon>
        <taxon>Bacillati</taxon>
        <taxon>Bacillota</taxon>
        <taxon>Clostridia</taxon>
        <taxon>Lachnospirales</taxon>
        <taxon>Lachnospiraceae</taxon>
    </lineage>
</organism>
<feature type="domain" description="ABC transporter" evidence="11">
    <location>
        <begin position="2"/>
        <end position="241"/>
    </location>
</feature>
<keyword evidence="3" id="KW-1003">Cell membrane</keyword>
<keyword evidence="2" id="KW-0813">Transport</keyword>
<evidence type="ECO:0000259" key="11">
    <source>
        <dbReference type="PROSITE" id="PS50893"/>
    </source>
</evidence>
<comment type="subcellular location">
    <subcellularLocation>
        <location evidence="1">Cell inner membrane</location>
        <topology evidence="1">Multi-pass membrane protein</topology>
    </subcellularLocation>
</comment>
<dbReference type="InterPro" id="IPR017871">
    <property type="entry name" value="ABC_transporter-like_CS"/>
</dbReference>
<dbReference type="Gene3D" id="3.40.50.300">
    <property type="entry name" value="P-loop containing nucleotide triphosphate hydrolases"/>
    <property type="match status" value="1"/>
</dbReference>
<dbReference type="AlphaFoldDB" id="A0A1I0P8S9"/>
<evidence type="ECO:0000256" key="6">
    <source>
        <dbReference type="ARBA" id="ARBA00022840"/>
    </source>
</evidence>
<accession>A0A1I0P8S9</accession>
<dbReference type="Pfam" id="PF02687">
    <property type="entry name" value="FtsX"/>
    <property type="match status" value="1"/>
</dbReference>
<evidence type="ECO:0000256" key="8">
    <source>
        <dbReference type="ARBA" id="ARBA00023136"/>
    </source>
</evidence>
<keyword evidence="12" id="KW-0449">Lipoprotein</keyword>
<dbReference type="STRING" id="99656.SAMN05421659_104258"/>
<dbReference type="GO" id="GO:0016887">
    <property type="term" value="F:ATP hydrolysis activity"/>
    <property type="evidence" value="ECO:0007669"/>
    <property type="project" value="InterPro"/>
</dbReference>
<dbReference type="PANTHER" id="PTHR42798">
    <property type="entry name" value="LIPOPROTEIN-RELEASING SYSTEM ATP-BINDING PROTEIN LOLD"/>
    <property type="match status" value="1"/>
</dbReference>
<feature type="transmembrane region" description="Helical" evidence="10">
    <location>
        <begin position="743"/>
        <end position="769"/>
    </location>
</feature>
<sequence>MIKVDNIEKYFNKGKKNEIHAVNRTSLEFDSKGLVCIVGESGCGKTTLLNIIGGLDTFQSGEITIDEVTINKYSEKNSEELRVSDFSYIFQNYYLLQDYTVDYNIHLALSMFDISDEEKKSRVNYVLDALEIGKYRNRNISQLSSGQRQRVAIARALIKSPSVIFADEPTGNLDEVNTLKTMDILKKISREHLVILVTHEKNIVDYYADRIIYVKDGIVERDVNVANTESRNYKRLDDSNLYLKEYEPNVLNNKNVNINLYHDGSENKFTLNMICADGKLYIQSPDEKEIVFLMNDSSTKMIDSKKPEYEQSKEFDFNLPKLSTCKSPRLSFKEIRKMTAENLQAFGKKQIFMMVTFILTAVILVITVANYITLKTGDKTLIISDDSHYVTVKTEAINTASPETYNQNFINFYDQLLDSGHANDVYMELRKANTTAGPILFQKVELDFRHPGFGQINKIMHAVKDISFVTMEHFNEADLISGRMPKARNEIVIDKRLINQFWQTENVVFKLMPGYKDFLGNQVEVMGKSDFLTIVGISDSGEPSIYIDKYMRVSIASWSDSIASVEQLQAIFPGKYEDLTLHGFNVLVPKSVYDNMVISEQFSKTTTYGITYTAVGSFSDELNVSYIVTEKTYDAIVDAFNEKTKSFRIYSDDKRGLLTYINSVKGDLKEEGIDITVNDMAADQLKAYEDKQAAVLTTWSIMSAVILSMAVLMLYFSMKSNAMKRLQELTVFRVIGIVKSRILATYALEIVILTSYTVLPTVVLTSIVIKILGNFKSIGINFVYPWYTMFFILIALYTANVLIGLLPVYSIVKQPPAKMAEKL</sequence>
<dbReference type="InterPro" id="IPR003593">
    <property type="entry name" value="AAA+_ATPase"/>
</dbReference>
<evidence type="ECO:0000256" key="9">
    <source>
        <dbReference type="ARBA" id="ARBA00038388"/>
    </source>
</evidence>
<dbReference type="InterPro" id="IPR027417">
    <property type="entry name" value="P-loop_NTPase"/>
</dbReference>
<evidence type="ECO:0000256" key="3">
    <source>
        <dbReference type="ARBA" id="ARBA00022475"/>
    </source>
</evidence>
<comment type="similarity">
    <text evidence="9">Belongs to the ABC transporter superfamily. Macrolide exporter (TC 3.A.1.122) family.</text>
</comment>
<evidence type="ECO:0000256" key="7">
    <source>
        <dbReference type="ARBA" id="ARBA00022989"/>
    </source>
</evidence>
<dbReference type="CDD" id="cd03255">
    <property type="entry name" value="ABC_MJ0796_LolCDE_FtsE"/>
    <property type="match status" value="1"/>
</dbReference>
<dbReference type="InterPro" id="IPR003838">
    <property type="entry name" value="ABC3_permease_C"/>
</dbReference>
<dbReference type="InterPro" id="IPR017911">
    <property type="entry name" value="MacB-like_ATP-bd"/>
</dbReference>
<protein>
    <submittedName>
        <fullName evidence="12">ABC-type lipoprotein export system, ATPase component</fullName>
    </submittedName>
</protein>
<name>A0A1I0P8S9_9FIRM</name>
<dbReference type="InterPro" id="IPR003439">
    <property type="entry name" value="ABC_transporter-like_ATP-bd"/>
</dbReference>
<dbReference type="EMBL" id="FOJI01000004">
    <property type="protein sequence ID" value="SEW10759.1"/>
    <property type="molecule type" value="Genomic_DNA"/>
</dbReference>
<dbReference type="PANTHER" id="PTHR42798:SF6">
    <property type="entry name" value="CELL DIVISION ATP-BINDING PROTEIN FTSE"/>
    <property type="match status" value="1"/>
</dbReference>
<evidence type="ECO:0000256" key="5">
    <source>
        <dbReference type="ARBA" id="ARBA00022741"/>
    </source>
</evidence>
<dbReference type="RefSeq" id="WP_092452160.1">
    <property type="nucleotide sequence ID" value="NZ_FOJI01000004.1"/>
</dbReference>
<proteinExistence type="inferred from homology"/>
<dbReference type="Proteomes" id="UP000199701">
    <property type="component" value="Unassembled WGS sequence"/>
</dbReference>
<evidence type="ECO:0000256" key="10">
    <source>
        <dbReference type="SAM" id="Phobius"/>
    </source>
</evidence>
<evidence type="ECO:0000313" key="13">
    <source>
        <dbReference type="Proteomes" id="UP000199701"/>
    </source>
</evidence>
<feature type="transmembrane region" description="Helical" evidence="10">
    <location>
        <begin position="351"/>
        <end position="372"/>
    </location>
</feature>
<reference evidence="12 13" key="1">
    <citation type="submission" date="2016-10" db="EMBL/GenBank/DDBJ databases">
        <authorList>
            <person name="de Groot N.N."/>
        </authorList>
    </citation>
    <scope>NUCLEOTIDE SEQUENCE [LARGE SCALE GENOMIC DNA]</scope>
    <source>
        <strain evidence="12 13">DSM 9179</strain>
    </source>
</reference>
<feature type="transmembrane region" description="Helical" evidence="10">
    <location>
        <begin position="693"/>
        <end position="716"/>
    </location>
</feature>
<dbReference type="GO" id="GO:0005886">
    <property type="term" value="C:plasma membrane"/>
    <property type="evidence" value="ECO:0007669"/>
    <property type="project" value="UniProtKB-SubCell"/>
</dbReference>
<dbReference type="PROSITE" id="PS50893">
    <property type="entry name" value="ABC_TRANSPORTER_2"/>
    <property type="match status" value="1"/>
</dbReference>
<evidence type="ECO:0000256" key="4">
    <source>
        <dbReference type="ARBA" id="ARBA00022692"/>
    </source>
</evidence>
<keyword evidence="7 10" id="KW-1133">Transmembrane helix</keyword>
<evidence type="ECO:0000256" key="2">
    <source>
        <dbReference type="ARBA" id="ARBA00022448"/>
    </source>
</evidence>